<dbReference type="SMART" id="SM00535">
    <property type="entry name" value="RIBOc"/>
    <property type="match status" value="1"/>
</dbReference>
<protein>
    <recommendedName>
        <fullName evidence="8">Large ribosomal subunit protein mL44</fullName>
    </recommendedName>
</protein>
<dbReference type="GeneID" id="92205457"/>
<evidence type="ECO:0000256" key="7">
    <source>
        <dbReference type="ARBA" id="ARBA00024034"/>
    </source>
</evidence>
<keyword evidence="4" id="KW-0689">Ribosomal protein</keyword>
<keyword evidence="6" id="KW-0687">Ribonucleoprotein</keyword>
<dbReference type="CDD" id="cd00593">
    <property type="entry name" value="RIBOc"/>
    <property type="match status" value="1"/>
</dbReference>
<name>A0ABP0ZF08_9ASCO</name>
<dbReference type="InterPro" id="IPR000999">
    <property type="entry name" value="RNase_III_dom"/>
</dbReference>
<dbReference type="SUPFAM" id="SSF54768">
    <property type="entry name" value="dsRNA-binding domain-like"/>
    <property type="match status" value="1"/>
</dbReference>
<dbReference type="EMBL" id="OZ022405">
    <property type="protein sequence ID" value="CAK9435534.1"/>
    <property type="molecule type" value="Genomic_DNA"/>
</dbReference>
<evidence type="ECO:0000256" key="5">
    <source>
        <dbReference type="ARBA" id="ARBA00023128"/>
    </source>
</evidence>
<dbReference type="InterPro" id="IPR055189">
    <property type="entry name" value="RM44_endonuclase"/>
</dbReference>
<dbReference type="SMART" id="SM00358">
    <property type="entry name" value="DSRM"/>
    <property type="match status" value="1"/>
</dbReference>
<evidence type="ECO:0000313" key="13">
    <source>
        <dbReference type="Proteomes" id="UP001497383"/>
    </source>
</evidence>
<dbReference type="Gene3D" id="3.30.160.20">
    <property type="match status" value="1"/>
</dbReference>
<evidence type="ECO:0000256" key="3">
    <source>
        <dbReference type="ARBA" id="ARBA00022946"/>
    </source>
</evidence>
<dbReference type="Proteomes" id="UP001497383">
    <property type="component" value="Chromosome 1"/>
</dbReference>
<organism evidence="12 13">
    <name type="scientific">Lodderomyces beijingensis</name>
    <dbReference type="NCBI Taxonomy" id="1775926"/>
    <lineage>
        <taxon>Eukaryota</taxon>
        <taxon>Fungi</taxon>
        <taxon>Dikarya</taxon>
        <taxon>Ascomycota</taxon>
        <taxon>Saccharomycotina</taxon>
        <taxon>Pichiomycetes</taxon>
        <taxon>Debaryomycetaceae</taxon>
        <taxon>Candida/Lodderomyces clade</taxon>
        <taxon>Lodderomyces</taxon>
    </lineage>
</organism>
<dbReference type="Gene3D" id="1.10.1520.10">
    <property type="entry name" value="Ribonuclease III domain"/>
    <property type="match status" value="1"/>
</dbReference>
<dbReference type="RefSeq" id="XP_066827199.1">
    <property type="nucleotide sequence ID" value="XM_066972628.1"/>
</dbReference>
<dbReference type="Pfam" id="PF22892">
    <property type="entry name" value="DSRM_MRPL44"/>
    <property type="match status" value="1"/>
</dbReference>
<evidence type="ECO:0000256" key="1">
    <source>
        <dbReference type="ARBA" id="ARBA00004173"/>
    </source>
</evidence>
<comment type="similarity">
    <text evidence="7">Belongs to the ribonuclease III family. Mitochondrion-specific ribosomal protein mL44 subfamily.</text>
</comment>
<keyword evidence="13" id="KW-1185">Reference proteome</keyword>
<keyword evidence="2 9" id="KW-0694">RNA-binding</keyword>
<dbReference type="CDD" id="cd19873">
    <property type="entry name" value="DSRM_MRPL3_like"/>
    <property type="match status" value="1"/>
</dbReference>
<proteinExistence type="inferred from homology"/>
<evidence type="ECO:0000256" key="2">
    <source>
        <dbReference type="ARBA" id="ARBA00022884"/>
    </source>
</evidence>
<accession>A0ABP0ZF08</accession>
<keyword evidence="3" id="KW-0809">Transit peptide</keyword>
<comment type="subcellular location">
    <subcellularLocation>
        <location evidence="1">Mitochondrion</location>
    </subcellularLocation>
</comment>
<evidence type="ECO:0000256" key="4">
    <source>
        <dbReference type="ARBA" id="ARBA00022980"/>
    </source>
</evidence>
<dbReference type="InterPro" id="IPR014720">
    <property type="entry name" value="dsRBD_dom"/>
</dbReference>
<reference evidence="12 13" key="1">
    <citation type="submission" date="2024-03" db="EMBL/GenBank/DDBJ databases">
        <authorList>
            <person name="Brejova B."/>
        </authorList>
    </citation>
    <scope>NUCLEOTIDE SEQUENCE [LARGE SCALE GENOMIC DNA]</scope>
    <source>
        <strain evidence="12 13">CBS 14171</strain>
    </source>
</reference>
<keyword evidence="5" id="KW-0496">Mitochondrion</keyword>
<dbReference type="PROSITE" id="PS50137">
    <property type="entry name" value="DS_RBD"/>
    <property type="match status" value="1"/>
</dbReference>
<dbReference type="PROSITE" id="PS50142">
    <property type="entry name" value="RNASE_3_2"/>
    <property type="match status" value="1"/>
</dbReference>
<evidence type="ECO:0000256" key="8">
    <source>
        <dbReference type="ARBA" id="ARBA00035187"/>
    </source>
</evidence>
<sequence length="368" mass="40738">MLRQAVLRPQVRPILRLSESWIGTRSFSYSSRVKQATSDSTENEPIAAALNNEYQSNIYIHRLPESTSEQSPLLVALHSRLNLSPKFQLNTLSQCLNSLPVAKNDGLANNFGLNTVGKTLLSYYVAEYLLLHYPRLPMPIHNAAVDSLMGVEALSSIGRSWGIEVDELTKLDKFLGKQSEFLKYGRLRFLDEDAKSQNIQVAGIEEVLSQQQQHLTKEDIAYAAAVRSIIGGIYTHCSEEAAKQFIQDHILSRKVPLAEMFQFSQPINELVRLCDKLQFEEPVAIRLIAETGRKSASPQFLAGVFVGNEKLGEGIGSSLKEAQTRASINSLLAYYLYSPITAEGDQISVPSDANHKFEGVVGLGDVAI</sequence>
<dbReference type="Pfam" id="PF22935">
    <property type="entry name" value="RM44_endonuclase"/>
    <property type="match status" value="1"/>
</dbReference>
<evidence type="ECO:0000259" key="10">
    <source>
        <dbReference type="PROSITE" id="PS50137"/>
    </source>
</evidence>
<evidence type="ECO:0000313" key="12">
    <source>
        <dbReference type="EMBL" id="CAK9435534.1"/>
    </source>
</evidence>
<dbReference type="PANTHER" id="PTHR11207:SF32">
    <property type="entry name" value="LARGE RIBOSOMAL SUBUNIT PROTEIN ML44"/>
    <property type="match status" value="1"/>
</dbReference>
<feature type="domain" description="DRBM" evidence="10">
    <location>
        <begin position="265"/>
        <end position="336"/>
    </location>
</feature>
<evidence type="ECO:0000256" key="9">
    <source>
        <dbReference type="PROSITE-ProRule" id="PRU00266"/>
    </source>
</evidence>
<dbReference type="InterPro" id="IPR044443">
    <property type="entry name" value="Ribosomal_mL44_DSRM_fung"/>
</dbReference>
<dbReference type="SUPFAM" id="SSF69065">
    <property type="entry name" value="RNase III domain-like"/>
    <property type="match status" value="1"/>
</dbReference>
<dbReference type="InterPro" id="IPR044444">
    <property type="entry name" value="Ribosomal_mL44_DSRM_metazoa"/>
</dbReference>
<evidence type="ECO:0000256" key="6">
    <source>
        <dbReference type="ARBA" id="ARBA00023274"/>
    </source>
</evidence>
<feature type="domain" description="RNase III" evidence="11">
    <location>
        <begin position="74"/>
        <end position="163"/>
    </location>
</feature>
<gene>
    <name evidence="12" type="ORF">LODBEIA_P02610</name>
</gene>
<dbReference type="InterPro" id="IPR036389">
    <property type="entry name" value="RNase_III_sf"/>
</dbReference>
<evidence type="ECO:0000259" key="11">
    <source>
        <dbReference type="PROSITE" id="PS50142"/>
    </source>
</evidence>
<dbReference type="PANTHER" id="PTHR11207">
    <property type="entry name" value="RIBONUCLEASE III"/>
    <property type="match status" value="1"/>
</dbReference>